<feature type="compositionally biased region" description="Basic and acidic residues" evidence="1">
    <location>
        <begin position="40"/>
        <end position="49"/>
    </location>
</feature>
<gene>
    <name evidence="2" type="ORF">PMAYCL1PPCAC_27002</name>
</gene>
<feature type="compositionally biased region" description="Basic and acidic residues" evidence="1">
    <location>
        <begin position="16"/>
        <end position="26"/>
    </location>
</feature>
<feature type="compositionally biased region" description="Polar residues" evidence="1">
    <location>
        <begin position="54"/>
        <end position="70"/>
    </location>
</feature>
<comment type="caution">
    <text evidence="2">The sequence shown here is derived from an EMBL/GenBank/DDBJ whole genome shotgun (WGS) entry which is preliminary data.</text>
</comment>
<feature type="region of interest" description="Disordered" evidence="1">
    <location>
        <begin position="1"/>
        <end position="70"/>
    </location>
</feature>
<evidence type="ECO:0000256" key="1">
    <source>
        <dbReference type="SAM" id="MobiDB-lite"/>
    </source>
</evidence>
<sequence length="70" mass="7757">SCISTRHLDPPPPEYDPIRTAHETSGRRAVPGTPRGRAQRRSDARGKDQESEESQGGTKNDQSDAQQWTV</sequence>
<keyword evidence="3" id="KW-1185">Reference proteome</keyword>
<protein>
    <submittedName>
        <fullName evidence="2">Uncharacterized protein</fullName>
    </submittedName>
</protein>
<reference evidence="3" key="1">
    <citation type="submission" date="2022-10" db="EMBL/GenBank/DDBJ databases">
        <title>Genome assembly of Pristionchus species.</title>
        <authorList>
            <person name="Yoshida K."/>
            <person name="Sommer R.J."/>
        </authorList>
    </citation>
    <scope>NUCLEOTIDE SEQUENCE [LARGE SCALE GENOMIC DNA]</scope>
    <source>
        <strain evidence="3">RS5460</strain>
    </source>
</reference>
<dbReference type="AlphaFoldDB" id="A0AAN5D697"/>
<accession>A0AAN5D697</accession>
<dbReference type="Proteomes" id="UP001328107">
    <property type="component" value="Unassembled WGS sequence"/>
</dbReference>
<name>A0AAN5D697_9BILA</name>
<feature type="non-terminal residue" evidence="2">
    <location>
        <position position="70"/>
    </location>
</feature>
<feature type="non-terminal residue" evidence="2">
    <location>
        <position position="1"/>
    </location>
</feature>
<evidence type="ECO:0000313" key="3">
    <source>
        <dbReference type="Proteomes" id="UP001328107"/>
    </source>
</evidence>
<dbReference type="EMBL" id="BTRK01000006">
    <property type="protein sequence ID" value="GMR56807.1"/>
    <property type="molecule type" value="Genomic_DNA"/>
</dbReference>
<evidence type="ECO:0000313" key="2">
    <source>
        <dbReference type="EMBL" id="GMR56807.1"/>
    </source>
</evidence>
<proteinExistence type="predicted"/>
<organism evidence="2 3">
    <name type="scientific">Pristionchus mayeri</name>
    <dbReference type="NCBI Taxonomy" id="1317129"/>
    <lineage>
        <taxon>Eukaryota</taxon>
        <taxon>Metazoa</taxon>
        <taxon>Ecdysozoa</taxon>
        <taxon>Nematoda</taxon>
        <taxon>Chromadorea</taxon>
        <taxon>Rhabditida</taxon>
        <taxon>Rhabditina</taxon>
        <taxon>Diplogasteromorpha</taxon>
        <taxon>Diplogasteroidea</taxon>
        <taxon>Neodiplogasteridae</taxon>
        <taxon>Pristionchus</taxon>
    </lineage>
</organism>